<evidence type="ECO:0000256" key="3">
    <source>
        <dbReference type="SAM" id="MobiDB-lite"/>
    </source>
</evidence>
<keyword evidence="4" id="KW-1133">Transmembrane helix</keyword>
<keyword evidence="1" id="KW-0802">TPR repeat</keyword>
<dbReference type="Gene3D" id="1.25.40.10">
    <property type="entry name" value="Tetratricopeptide repeat domain"/>
    <property type="match status" value="1"/>
</dbReference>
<dbReference type="PROSITE" id="PS50005">
    <property type="entry name" value="TPR"/>
    <property type="match status" value="1"/>
</dbReference>
<dbReference type="InterPro" id="IPR019734">
    <property type="entry name" value="TPR_rpt"/>
</dbReference>
<dbReference type="InterPro" id="IPR011990">
    <property type="entry name" value="TPR-like_helical_dom_sf"/>
</dbReference>
<keyword evidence="4" id="KW-0812">Transmembrane</keyword>
<feature type="transmembrane region" description="Helical" evidence="4">
    <location>
        <begin position="328"/>
        <end position="346"/>
    </location>
</feature>
<dbReference type="Proteomes" id="UP001153076">
    <property type="component" value="Unassembled WGS sequence"/>
</dbReference>
<dbReference type="EMBL" id="JAKOGI010000250">
    <property type="protein sequence ID" value="KAJ8438536.1"/>
    <property type="molecule type" value="Genomic_DNA"/>
</dbReference>
<dbReference type="GO" id="GO:0009535">
    <property type="term" value="C:chloroplast thylakoid membrane"/>
    <property type="evidence" value="ECO:0007669"/>
    <property type="project" value="TreeGrafter"/>
</dbReference>
<keyword evidence="6" id="KW-1185">Reference proteome</keyword>
<feature type="repeat" description="TPR" evidence="1">
    <location>
        <begin position="172"/>
        <end position="205"/>
    </location>
</feature>
<keyword evidence="4" id="KW-0472">Membrane</keyword>
<dbReference type="PANTHER" id="PTHR36761">
    <property type="entry name" value="ORF03 PROTEIN"/>
    <property type="match status" value="1"/>
</dbReference>
<feature type="region of interest" description="Disordered" evidence="3">
    <location>
        <begin position="71"/>
        <end position="100"/>
    </location>
</feature>
<evidence type="ECO:0000313" key="5">
    <source>
        <dbReference type="EMBL" id="KAJ8438536.1"/>
    </source>
</evidence>
<evidence type="ECO:0000313" key="6">
    <source>
        <dbReference type="Proteomes" id="UP001153076"/>
    </source>
</evidence>
<accession>A0A9Q1K722</accession>
<feature type="coiled-coil region" evidence="2">
    <location>
        <begin position="105"/>
        <end position="175"/>
    </location>
</feature>
<dbReference type="OrthoDB" id="2019920at2759"/>
<evidence type="ECO:0000256" key="2">
    <source>
        <dbReference type="SAM" id="Coils"/>
    </source>
</evidence>
<keyword evidence="2" id="KW-0175">Coiled coil</keyword>
<organism evidence="5 6">
    <name type="scientific">Carnegiea gigantea</name>
    <dbReference type="NCBI Taxonomy" id="171969"/>
    <lineage>
        <taxon>Eukaryota</taxon>
        <taxon>Viridiplantae</taxon>
        <taxon>Streptophyta</taxon>
        <taxon>Embryophyta</taxon>
        <taxon>Tracheophyta</taxon>
        <taxon>Spermatophyta</taxon>
        <taxon>Magnoliopsida</taxon>
        <taxon>eudicotyledons</taxon>
        <taxon>Gunneridae</taxon>
        <taxon>Pentapetalae</taxon>
        <taxon>Caryophyllales</taxon>
        <taxon>Cactineae</taxon>
        <taxon>Cactaceae</taxon>
        <taxon>Cactoideae</taxon>
        <taxon>Echinocereeae</taxon>
        <taxon>Carnegiea</taxon>
    </lineage>
</organism>
<protein>
    <submittedName>
        <fullName evidence="5">Uncharacterized protein</fullName>
    </submittedName>
</protein>
<proteinExistence type="predicted"/>
<dbReference type="AlphaFoldDB" id="A0A9Q1K722"/>
<dbReference type="SUPFAM" id="SSF48452">
    <property type="entry name" value="TPR-like"/>
    <property type="match status" value="1"/>
</dbReference>
<sequence length="348" mass="39600">MTALLGNLASAIDLNSPAKVFSDRKLRLLPIDVVFSLNLPRRAKEFPAWGVEFDGETRRVGERGRVKLSKKAKEVEFDAESSDEENGNGNGGEEEDDDELKGFDWEALMRRRVKEIEEMRELEKKAEELQRKMDQEEREGGGLDETEEEKKIRIRKELEKLAKEQAERRKTAQLMFELGQKAYGRGMYGRAIEFLEAALTIIPRPTLLGGEIQIWLAMAYEANDRHADCIALYQQLELKHPSVSIRRQAAELRYIMQAPKIKITQEEMVTIPLIGSSYDRYASTWSDKYKNGEKSAISSTSSPFPSSRDYLGDLLKWKPPVGLESNPAFWGAVVLWFGLVGAALLLQR</sequence>
<gene>
    <name evidence="5" type="ORF">Cgig2_024625</name>
</gene>
<dbReference type="PANTHER" id="PTHR36761:SF2">
    <property type="entry name" value="ORF03 PROTEIN"/>
    <property type="match status" value="1"/>
</dbReference>
<name>A0A9Q1K722_9CARY</name>
<comment type="caution">
    <text evidence="5">The sequence shown here is derived from an EMBL/GenBank/DDBJ whole genome shotgun (WGS) entry which is preliminary data.</text>
</comment>
<reference evidence="5" key="1">
    <citation type="submission" date="2022-04" db="EMBL/GenBank/DDBJ databases">
        <title>Carnegiea gigantea Genome sequencing and assembly v2.</title>
        <authorList>
            <person name="Copetti D."/>
            <person name="Sanderson M.J."/>
            <person name="Burquez A."/>
            <person name="Wojciechowski M.F."/>
        </authorList>
    </citation>
    <scope>NUCLEOTIDE SEQUENCE</scope>
    <source>
        <strain evidence="5">SGP5-SGP5p</strain>
        <tissue evidence="5">Aerial part</tissue>
    </source>
</reference>
<evidence type="ECO:0000256" key="4">
    <source>
        <dbReference type="SAM" id="Phobius"/>
    </source>
</evidence>
<evidence type="ECO:0000256" key="1">
    <source>
        <dbReference type="PROSITE-ProRule" id="PRU00339"/>
    </source>
</evidence>
<feature type="compositionally biased region" description="Acidic residues" evidence="3">
    <location>
        <begin position="77"/>
        <end position="99"/>
    </location>
</feature>